<proteinExistence type="predicted"/>
<dbReference type="SMART" id="SM00343">
    <property type="entry name" value="ZnF_C2HC"/>
    <property type="match status" value="1"/>
</dbReference>
<comment type="caution">
    <text evidence="4">The sequence shown here is derived from an EMBL/GenBank/DDBJ whole genome shotgun (WGS) entry which is preliminary data.</text>
</comment>
<feature type="region of interest" description="Disordered" evidence="2">
    <location>
        <begin position="177"/>
        <end position="222"/>
    </location>
</feature>
<dbReference type="InterPro" id="IPR001878">
    <property type="entry name" value="Znf_CCHC"/>
</dbReference>
<protein>
    <submittedName>
        <fullName evidence="4">Integrase, catalytic region, zinc finger, CCHC-type, peptidase aspartic, catalytic</fullName>
    </submittedName>
</protein>
<dbReference type="InterPro" id="IPR036875">
    <property type="entry name" value="Znf_CCHC_sf"/>
</dbReference>
<keyword evidence="1" id="KW-0479">Metal-binding</keyword>
<dbReference type="AlphaFoldDB" id="A0A6L2P3Q8"/>
<dbReference type="Pfam" id="PF00098">
    <property type="entry name" value="zf-CCHC"/>
    <property type="match status" value="1"/>
</dbReference>
<name>A0A6L2P3Q8_TANCI</name>
<evidence type="ECO:0000256" key="1">
    <source>
        <dbReference type="PROSITE-ProRule" id="PRU00047"/>
    </source>
</evidence>
<evidence type="ECO:0000259" key="3">
    <source>
        <dbReference type="PROSITE" id="PS50158"/>
    </source>
</evidence>
<dbReference type="Gene3D" id="4.10.60.10">
    <property type="entry name" value="Zinc finger, CCHC-type"/>
    <property type="match status" value="1"/>
</dbReference>
<dbReference type="SUPFAM" id="SSF57756">
    <property type="entry name" value="Retrovirus zinc finger-like domains"/>
    <property type="match status" value="1"/>
</dbReference>
<accession>A0A6L2P3Q8</accession>
<dbReference type="GO" id="GO:0003676">
    <property type="term" value="F:nucleic acid binding"/>
    <property type="evidence" value="ECO:0007669"/>
    <property type="project" value="InterPro"/>
</dbReference>
<organism evidence="4">
    <name type="scientific">Tanacetum cinerariifolium</name>
    <name type="common">Dalmatian daisy</name>
    <name type="synonym">Chrysanthemum cinerariifolium</name>
    <dbReference type="NCBI Taxonomy" id="118510"/>
    <lineage>
        <taxon>Eukaryota</taxon>
        <taxon>Viridiplantae</taxon>
        <taxon>Streptophyta</taxon>
        <taxon>Embryophyta</taxon>
        <taxon>Tracheophyta</taxon>
        <taxon>Spermatophyta</taxon>
        <taxon>Magnoliopsida</taxon>
        <taxon>eudicotyledons</taxon>
        <taxon>Gunneridae</taxon>
        <taxon>Pentapetalae</taxon>
        <taxon>asterids</taxon>
        <taxon>campanulids</taxon>
        <taxon>Asterales</taxon>
        <taxon>Asteraceae</taxon>
        <taxon>Asteroideae</taxon>
        <taxon>Anthemideae</taxon>
        <taxon>Anthemidinae</taxon>
        <taxon>Tanacetum</taxon>
    </lineage>
</organism>
<dbReference type="PROSITE" id="PS50158">
    <property type="entry name" value="ZF_CCHC"/>
    <property type="match status" value="1"/>
</dbReference>
<keyword evidence="1" id="KW-0863">Zinc-finger</keyword>
<dbReference type="GO" id="GO:0008270">
    <property type="term" value="F:zinc ion binding"/>
    <property type="evidence" value="ECO:0007669"/>
    <property type="project" value="UniProtKB-KW"/>
</dbReference>
<evidence type="ECO:0000256" key="2">
    <source>
        <dbReference type="SAM" id="MobiDB-lite"/>
    </source>
</evidence>
<evidence type="ECO:0000313" key="4">
    <source>
        <dbReference type="EMBL" id="GEU91444.1"/>
    </source>
</evidence>
<sequence>MVEISLDSILGRLLKIRMGIANLNVKQHGKGNVIAAWAKGNGNGNKRNQVRCYNCKGLGHLARNCTVKPRRRDFAYLQTQLLIAQKEEVGIQLQDKEFLLLAGTQSEKAPVYESDGTVTSQSVPKVQESKVMKNDNVIAPGMFRINPTINSMVDNFVPNKHVKASIRTKPITVSQPHVITKKDVNSNTNSLPSIRVESTPKTRRPQPKSNPKNDRIPFMSKSSYHSNNLKKVEEHHRNLLCSKTPNHRNLQAKGFRILLLFLIGLRDSRGRIHTEDLDTYDFDCDDISNAQAVLMANTSNYGSDDISEKAHQIKPTLYDGIIMSNKHVAMTVIDDEETLILEEKSRLKIHSKDIEKRFTLQQEMDVEQAFWLRISNPTSIPSNASPVKIEAPKELPKVILVNESLKKLKLHLARFDNVVKIRTKPDACIEEFFANNDLKAQLQDKDSTIFKLKDIIKSLRAKSKEENAEYDYGKIVTKNVELENSVAKLLLKNEHLCNEINHVKQDALSTSIPSSQEQEHSLIISQGSSSNVLQIYTPFKHLGRWTKDHPIANVIGDPSCYVFIRNQLTTDAMWCYFDAFITSVKPKNFKQVMTKPSWIDAIQEEIYEFDRLQVWELVSCPDKVFLIKLTWIYKVKTDEFGSVLKNKARLDNPSHVYKLKKAVYGLKKAPRAWYGMLLDTPVVEKSKLDEDLQGKPVDATQYRGMIGSLMYLTSSSPTLYMQSAYMLSIRQSLPKST</sequence>
<keyword evidence="1" id="KW-0862">Zinc</keyword>
<dbReference type="EMBL" id="BKCJ010010406">
    <property type="protein sequence ID" value="GEU91444.1"/>
    <property type="molecule type" value="Genomic_DNA"/>
</dbReference>
<reference evidence="4" key="1">
    <citation type="journal article" date="2019" name="Sci. Rep.">
        <title>Draft genome of Tanacetum cinerariifolium, the natural source of mosquito coil.</title>
        <authorList>
            <person name="Yamashiro T."/>
            <person name="Shiraishi A."/>
            <person name="Satake H."/>
            <person name="Nakayama K."/>
        </authorList>
    </citation>
    <scope>NUCLEOTIDE SEQUENCE</scope>
</reference>
<feature type="domain" description="CCHC-type" evidence="3">
    <location>
        <begin position="51"/>
        <end position="65"/>
    </location>
</feature>
<gene>
    <name evidence="4" type="ORF">Tci_063422</name>
</gene>